<evidence type="ECO:0000256" key="1">
    <source>
        <dbReference type="SAM" id="MobiDB-lite"/>
    </source>
</evidence>
<dbReference type="EMBL" id="MU167282">
    <property type="protein sequence ID" value="KAG0145134.1"/>
    <property type="molecule type" value="Genomic_DNA"/>
</dbReference>
<feature type="compositionally biased region" description="Polar residues" evidence="1">
    <location>
        <begin position="1"/>
        <end position="20"/>
    </location>
</feature>
<sequence length="77" mass="8662">MEEAGKTNTTLDITHMPNTPTEDEEDIDKRCYLLAIGSCNATRFNLCNKLLGPFLSNSEETTLAGHLTRNEIPEHKR</sequence>
<keyword evidence="3" id="KW-1185">Reference proteome</keyword>
<organism evidence="2 3">
    <name type="scientific">Cronartium quercuum f. sp. fusiforme G11</name>
    <dbReference type="NCBI Taxonomy" id="708437"/>
    <lineage>
        <taxon>Eukaryota</taxon>
        <taxon>Fungi</taxon>
        <taxon>Dikarya</taxon>
        <taxon>Basidiomycota</taxon>
        <taxon>Pucciniomycotina</taxon>
        <taxon>Pucciniomycetes</taxon>
        <taxon>Pucciniales</taxon>
        <taxon>Coleosporiaceae</taxon>
        <taxon>Cronartium</taxon>
    </lineage>
</organism>
<dbReference type="Proteomes" id="UP000886653">
    <property type="component" value="Unassembled WGS sequence"/>
</dbReference>
<accession>A0A9P6TAZ1</accession>
<evidence type="ECO:0000313" key="3">
    <source>
        <dbReference type="Proteomes" id="UP000886653"/>
    </source>
</evidence>
<gene>
    <name evidence="2" type="ORF">CROQUDRAFT_587609</name>
</gene>
<reference evidence="2" key="1">
    <citation type="submission" date="2013-11" db="EMBL/GenBank/DDBJ databases">
        <title>Genome sequence of the fusiform rust pathogen reveals effectors for host alternation and coevolution with pine.</title>
        <authorList>
            <consortium name="DOE Joint Genome Institute"/>
            <person name="Smith K."/>
            <person name="Pendleton A."/>
            <person name="Kubisiak T."/>
            <person name="Anderson C."/>
            <person name="Salamov A."/>
            <person name="Aerts A."/>
            <person name="Riley R."/>
            <person name="Clum A."/>
            <person name="Lindquist E."/>
            <person name="Ence D."/>
            <person name="Campbell M."/>
            <person name="Kronenberg Z."/>
            <person name="Feau N."/>
            <person name="Dhillon B."/>
            <person name="Hamelin R."/>
            <person name="Burleigh J."/>
            <person name="Smith J."/>
            <person name="Yandell M."/>
            <person name="Nelson C."/>
            <person name="Grigoriev I."/>
            <person name="Davis J."/>
        </authorList>
    </citation>
    <scope>NUCLEOTIDE SEQUENCE</scope>
    <source>
        <strain evidence="2">G11</strain>
    </source>
</reference>
<protein>
    <submittedName>
        <fullName evidence="2">Uncharacterized protein</fullName>
    </submittedName>
</protein>
<feature type="region of interest" description="Disordered" evidence="1">
    <location>
        <begin position="1"/>
        <end position="25"/>
    </location>
</feature>
<name>A0A9P6TAZ1_9BASI</name>
<evidence type="ECO:0000313" key="2">
    <source>
        <dbReference type="EMBL" id="KAG0145134.1"/>
    </source>
</evidence>
<comment type="caution">
    <text evidence="2">The sequence shown here is derived from an EMBL/GenBank/DDBJ whole genome shotgun (WGS) entry which is preliminary data.</text>
</comment>
<proteinExistence type="predicted"/>
<dbReference type="AlphaFoldDB" id="A0A9P6TAZ1"/>